<organism evidence="1 2">
    <name type="scientific">Microseira wollei NIES-4236</name>
    <dbReference type="NCBI Taxonomy" id="2530354"/>
    <lineage>
        <taxon>Bacteria</taxon>
        <taxon>Bacillati</taxon>
        <taxon>Cyanobacteriota</taxon>
        <taxon>Cyanophyceae</taxon>
        <taxon>Oscillatoriophycideae</taxon>
        <taxon>Aerosakkonematales</taxon>
        <taxon>Aerosakkonemataceae</taxon>
        <taxon>Microseira</taxon>
    </lineage>
</organism>
<dbReference type="Proteomes" id="UP001050975">
    <property type="component" value="Unassembled WGS sequence"/>
</dbReference>
<dbReference type="AlphaFoldDB" id="A0AAV3XKS6"/>
<dbReference type="RefSeq" id="WP_226586854.1">
    <property type="nucleotide sequence ID" value="NZ_BLAY01000099.1"/>
</dbReference>
<protein>
    <submittedName>
        <fullName evidence="1">Uncharacterized protein</fullName>
    </submittedName>
</protein>
<gene>
    <name evidence="1" type="ORF">MiSe_55610</name>
</gene>
<keyword evidence="2" id="KW-1185">Reference proteome</keyword>
<evidence type="ECO:0000313" key="2">
    <source>
        <dbReference type="Proteomes" id="UP001050975"/>
    </source>
</evidence>
<proteinExistence type="predicted"/>
<evidence type="ECO:0000313" key="1">
    <source>
        <dbReference type="EMBL" id="GET40750.1"/>
    </source>
</evidence>
<dbReference type="EMBL" id="BLAY01000099">
    <property type="protein sequence ID" value="GET40750.1"/>
    <property type="molecule type" value="Genomic_DNA"/>
</dbReference>
<reference evidence="1" key="1">
    <citation type="submission" date="2019-10" db="EMBL/GenBank/DDBJ databases">
        <title>Draft genome sequece of Microseira wollei NIES-4236.</title>
        <authorList>
            <person name="Yamaguchi H."/>
            <person name="Suzuki S."/>
            <person name="Kawachi M."/>
        </authorList>
    </citation>
    <scope>NUCLEOTIDE SEQUENCE</scope>
    <source>
        <strain evidence="1">NIES-4236</strain>
    </source>
</reference>
<sequence>MSCLKKSTKLKQRFLSMLNRGLVLAALPLTLVFLIPKNVQAAVLFNPATGHYYEFVPGRFTWNEAKSAAETRVFNGLQGYLTTITSQV</sequence>
<name>A0AAV3XKS6_9CYAN</name>
<comment type="caution">
    <text evidence="1">The sequence shown here is derived from an EMBL/GenBank/DDBJ whole genome shotgun (WGS) entry which is preliminary data.</text>
</comment>
<accession>A0AAV3XKS6</accession>